<keyword evidence="1" id="KW-1133">Transmembrane helix</keyword>
<protein>
    <submittedName>
        <fullName evidence="2">Uncharacterized protein</fullName>
    </submittedName>
</protein>
<sequence>MELTLSGLIASMVIMVFVIAMLGLIFNLTLNVLNQQQEYAAFYAEVQSVTDILDNILTQSVWNDELVDAQGRPRTTEIAPDGKFVYLKFFSPVGMNVVTVKKKLEFVSVGDSVIIRFDGKDLVRTSKIKYVSISLQTKKEPSGLIIDPKFLEVTFIHNNGKIKYSVPLLTALSSSS</sequence>
<evidence type="ECO:0000313" key="2">
    <source>
        <dbReference type="EMBL" id="ANE42123.1"/>
    </source>
</evidence>
<evidence type="ECO:0000313" key="3">
    <source>
        <dbReference type="EMBL" id="HGQ77494.1"/>
    </source>
</evidence>
<keyword evidence="1" id="KW-0472">Membrane</keyword>
<dbReference type="OrthoDB" id="45381at2"/>
<dbReference type="EMBL" id="CP011393">
    <property type="protein sequence ID" value="ANE42123.1"/>
    <property type="molecule type" value="Genomic_DNA"/>
</dbReference>
<accession>A0A172T5K7</accession>
<feature type="transmembrane region" description="Helical" evidence="1">
    <location>
        <begin position="6"/>
        <end position="30"/>
    </location>
</feature>
<proteinExistence type="predicted"/>
<dbReference type="EMBL" id="DTBH01000133">
    <property type="protein sequence ID" value="HGQ77494.1"/>
    <property type="molecule type" value="Genomic_DNA"/>
</dbReference>
<reference evidence="3" key="2">
    <citation type="journal article" date="2020" name="mSystems">
        <title>Genome- and Community-Level Interaction Insights into Carbon Utilization and Element Cycling Functions of Hydrothermarchaeota in Hydrothermal Sediment.</title>
        <authorList>
            <person name="Zhou Z."/>
            <person name="Liu Y."/>
            <person name="Xu W."/>
            <person name="Pan J."/>
            <person name="Luo Z.H."/>
            <person name="Li M."/>
        </authorList>
    </citation>
    <scope>NUCLEOTIDE SEQUENCE [LARGE SCALE GENOMIC DNA]</scope>
    <source>
        <strain evidence="4">SpSt-604</strain>
        <strain evidence="3">SpSt-640</strain>
    </source>
</reference>
<organism evidence="2 5">
    <name type="scientific">Fervidobacterium pennivorans</name>
    <dbReference type="NCBI Taxonomy" id="93466"/>
    <lineage>
        <taxon>Bacteria</taxon>
        <taxon>Thermotogati</taxon>
        <taxon>Thermotogota</taxon>
        <taxon>Thermotogae</taxon>
        <taxon>Thermotogales</taxon>
        <taxon>Fervidobacteriaceae</taxon>
        <taxon>Fervidobacterium</taxon>
    </lineage>
</organism>
<dbReference type="KEGG" id="fng:JM64_09505"/>
<reference evidence="2 5" key="1">
    <citation type="submission" date="2014-08" db="EMBL/GenBank/DDBJ databases">
        <title>Fervidobacterium pennivorans DYC genome.</title>
        <authorList>
            <person name="Wushke S."/>
        </authorList>
    </citation>
    <scope>NUCLEOTIDE SEQUENCE [LARGE SCALE GENOMIC DNA]</scope>
    <source>
        <strain evidence="2 5">DYC</strain>
    </source>
</reference>
<keyword evidence="1" id="KW-0812">Transmembrane</keyword>
<dbReference type="EMBL" id="DSZT01000016">
    <property type="protein sequence ID" value="HGU41378.1"/>
    <property type="molecule type" value="Genomic_DNA"/>
</dbReference>
<dbReference type="PATRIC" id="fig|93466.3.peg.1977"/>
<gene>
    <name evidence="4" type="ORF">ENT72_00405</name>
    <name evidence="3" type="ORF">ENU12_06285</name>
    <name evidence="2" type="ORF">JM64_09505</name>
</gene>
<name>A0A172T5K7_FERPE</name>
<evidence type="ECO:0000313" key="5">
    <source>
        <dbReference type="Proteomes" id="UP000077096"/>
    </source>
</evidence>
<evidence type="ECO:0000313" key="4">
    <source>
        <dbReference type="EMBL" id="HGU41378.1"/>
    </source>
</evidence>
<evidence type="ECO:0000256" key="1">
    <source>
        <dbReference type="SAM" id="Phobius"/>
    </source>
</evidence>
<dbReference type="AlphaFoldDB" id="A0A172T5K7"/>
<dbReference type="Proteomes" id="UP000077096">
    <property type="component" value="Chromosome"/>
</dbReference>